<reference evidence="2" key="1">
    <citation type="submission" date="2023-01" db="EMBL/GenBank/DDBJ databases">
        <title>The chitinases involved in constricting ring structure development in the nematode-trapping fungus Drechslerella dactyloides.</title>
        <authorList>
            <person name="Wang R."/>
            <person name="Zhang L."/>
            <person name="Tang P."/>
            <person name="Li S."/>
            <person name="Liang L."/>
        </authorList>
    </citation>
    <scope>NUCLEOTIDE SEQUENCE</scope>
    <source>
        <strain evidence="2">YMF1.00031</strain>
    </source>
</reference>
<accession>A0AAD6NJJ4</accession>
<sequence>MPTNASTVSLSSLTTLTDDAPPPEYSFEARPPSPAPSDTSTINVNVPPSTGTGNTKVLDTLPRNAYISRITTETIPGAATTRRIYHVDPRTFHPVPLHSHKHRLSIRNGAGADADGDVTTFMQTQLYNPHQDTRTLREITSRDALEYAALGFRIAGKWVLLSTMFEGEVARTTVGWVHSWREEGGVYWRFLTAKDGDVESIVDGRMAGTAGEACRSVSREEREATSHGRSKGQVVVWY</sequence>
<feature type="compositionally biased region" description="Low complexity" evidence="1">
    <location>
        <begin position="1"/>
        <end position="17"/>
    </location>
</feature>
<protein>
    <submittedName>
        <fullName evidence="2">Uncharacterized protein</fullName>
    </submittedName>
</protein>
<comment type="caution">
    <text evidence="2">The sequence shown here is derived from an EMBL/GenBank/DDBJ whole genome shotgun (WGS) entry which is preliminary data.</text>
</comment>
<keyword evidence="3" id="KW-1185">Reference proteome</keyword>
<proteinExistence type="predicted"/>
<evidence type="ECO:0000313" key="2">
    <source>
        <dbReference type="EMBL" id="KAJ6261806.1"/>
    </source>
</evidence>
<name>A0AAD6NJJ4_DREDA</name>
<feature type="region of interest" description="Disordered" evidence="1">
    <location>
        <begin position="1"/>
        <end position="54"/>
    </location>
</feature>
<gene>
    <name evidence="2" type="ORF">Dda_2605</name>
</gene>
<feature type="compositionally biased region" description="Polar residues" evidence="1">
    <location>
        <begin position="36"/>
        <end position="54"/>
    </location>
</feature>
<dbReference type="EMBL" id="JAQGDS010000003">
    <property type="protein sequence ID" value="KAJ6261806.1"/>
    <property type="molecule type" value="Genomic_DNA"/>
</dbReference>
<evidence type="ECO:0000256" key="1">
    <source>
        <dbReference type="SAM" id="MobiDB-lite"/>
    </source>
</evidence>
<organism evidence="2 3">
    <name type="scientific">Drechslerella dactyloides</name>
    <name type="common">Nematode-trapping fungus</name>
    <name type="synonym">Arthrobotrys dactyloides</name>
    <dbReference type="NCBI Taxonomy" id="74499"/>
    <lineage>
        <taxon>Eukaryota</taxon>
        <taxon>Fungi</taxon>
        <taxon>Dikarya</taxon>
        <taxon>Ascomycota</taxon>
        <taxon>Pezizomycotina</taxon>
        <taxon>Orbiliomycetes</taxon>
        <taxon>Orbiliales</taxon>
        <taxon>Orbiliaceae</taxon>
        <taxon>Drechslerella</taxon>
    </lineage>
</organism>
<dbReference type="Proteomes" id="UP001221413">
    <property type="component" value="Unassembled WGS sequence"/>
</dbReference>
<evidence type="ECO:0000313" key="3">
    <source>
        <dbReference type="Proteomes" id="UP001221413"/>
    </source>
</evidence>
<dbReference type="AlphaFoldDB" id="A0AAD6NJJ4"/>